<dbReference type="AlphaFoldDB" id="A0A7J5A804"/>
<dbReference type="OrthoDB" id="663527at2"/>
<accession>A0A7J5A804</accession>
<comment type="caution">
    <text evidence="1">The sequence shown here is derived from an EMBL/GenBank/DDBJ whole genome shotgun (WGS) entry which is preliminary data.</text>
</comment>
<dbReference type="Pfam" id="PF20050">
    <property type="entry name" value="DUF6452"/>
    <property type="match status" value="1"/>
</dbReference>
<dbReference type="Proteomes" id="UP000467305">
    <property type="component" value="Unassembled WGS sequence"/>
</dbReference>
<protein>
    <submittedName>
        <fullName evidence="1">Uncharacterized protein</fullName>
    </submittedName>
</protein>
<gene>
    <name evidence="1" type="ORF">F7018_16295</name>
</gene>
<dbReference type="RefSeq" id="WP_150901166.1">
    <property type="nucleotide sequence ID" value="NZ_WAAU01000031.1"/>
</dbReference>
<dbReference type="EMBL" id="WAAU01000031">
    <property type="protein sequence ID" value="KAB1153627.1"/>
    <property type="molecule type" value="Genomic_DNA"/>
</dbReference>
<evidence type="ECO:0000313" key="2">
    <source>
        <dbReference type="Proteomes" id="UP000467305"/>
    </source>
</evidence>
<reference evidence="1 2" key="1">
    <citation type="submission" date="2019-09" db="EMBL/GenBank/DDBJ databases">
        <authorList>
            <person name="Cao W.R."/>
        </authorList>
    </citation>
    <scope>NUCLEOTIDE SEQUENCE [LARGE SCALE GENOMIC DNA]</scope>
    <source>
        <strain evidence="2">a4</strain>
    </source>
</reference>
<name>A0A7J5A804_9FLAO</name>
<proteinExistence type="predicted"/>
<evidence type="ECO:0000313" key="1">
    <source>
        <dbReference type="EMBL" id="KAB1153627.1"/>
    </source>
</evidence>
<sequence>MKKYILFFVLIAGLLSCERDDFCVQNPVTPNLVLRFYDKDDNSQTKAVQRLSIIAQGKTDSLFTNQTTDSIAIPLNSLKSLNSLTTETVYTLKMNNVDNTIANNQIATLTIKYVPEEDYVSRSCGYRIIYKDVNLTHTGWIDNLSTSLITNIDNQAKAHVQVYH</sequence>
<organism evidence="1 2">
    <name type="scientific">Tenacibaculum aiptasiae</name>
    <dbReference type="NCBI Taxonomy" id="426481"/>
    <lineage>
        <taxon>Bacteria</taxon>
        <taxon>Pseudomonadati</taxon>
        <taxon>Bacteroidota</taxon>
        <taxon>Flavobacteriia</taxon>
        <taxon>Flavobacteriales</taxon>
        <taxon>Flavobacteriaceae</taxon>
        <taxon>Tenacibaculum</taxon>
    </lineage>
</organism>
<dbReference type="InterPro" id="IPR045607">
    <property type="entry name" value="DUF6452"/>
</dbReference>
<keyword evidence="2" id="KW-1185">Reference proteome</keyword>
<dbReference type="PROSITE" id="PS51257">
    <property type="entry name" value="PROKAR_LIPOPROTEIN"/>
    <property type="match status" value="1"/>
</dbReference>